<dbReference type="GO" id="GO:0016757">
    <property type="term" value="F:glycosyltransferase activity"/>
    <property type="evidence" value="ECO:0007669"/>
    <property type="project" value="UniProtKB-KW"/>
</dbReference>
<dbReference type="Proteomes" id="UP001529421">
    <property type="component" value="Unassembled WGS sequence"/>
</dbReference>
<dbReference type="PANTHER" id="PTHR46401:SF2">
    <property type="entry name" value="GLYCOSYLTRANSFERASE WBBK-RELATED"/>
    <property type="match status" value="1"/>
</dbReference>
<dbReference type="SUPFAM" id="SSF53756">
    <property type="entry name" value="UDP-Glycosyltransferase/glycogen phosphorylase"/>
    <property type="match status" value="1"/>
</dbReference>
<dbReference type="Pfam" id="PF13692">
    <property type="entry name" value="Glyco_trans_1_4"/>
    <property type="match status" value="1"/>
</dbReference>
<dbReference type="PANTHER" id="PTHR46401">
    <property type="entry name" value="GLYCOSYLTRANSFERASE WBBK-RELATED"/>
    <property type="match status" value="1"/>
</dbReference>
<keyword evidence="1 2" id="KW-0808">Transferase</keyword>
<proteinExistence type="predicted"/>
<dbReference type="EC" id="2.4.-.-" evidence="2"/>
<dbReference type="Gene3D" id="3.40.50.2000">
    <property type="entry name" value="Glycogen Phosphorylase B"/>
    <property type="match status" value="2"/>
</dbReference>
<reference evidence="3" key="1">
    <citation type="submission" date="2023-06" db="EMBL/GenBank/DDBJ databases">
        <title>Identification and characterization of horizontal gene transfer across gut microbiota members of farm animals based on homology search.</title>
        <authorList>
            <person name="Zeman M."/>
            <person name="Kubasova T."/>
            <person name="Jahodarova E."/>
            <person name="Nykrynova M."/>
            <person name="Rychlik I."/>
        </authorList>
    </citation>
    <scope>NUCLEOTIDE SEQUENCE [LARGE SCALE GENOMIC DNA]</scope>
    <source>
        <strain evidence="3">154_Feed</strain>
    </source>
</reference>
<accession>A0ABT7V713</accession>
<evidence type="ECO:0000313" key="3">
    <source>
        <dbReference type="Proteomes" id="UP001529421"/>
    </source>
</evidence>
<evidence type="ECO:0000256" key="1">
    <source>
        <dbReference type="ARBA" id="ARBA00022679"/>
    </source>
</evidence>
<protein>
    <submittedName>
        <fullName evidence="2">Glycosyltransferase</fullName>
        <ecNumber evidence="2">2.4.-.-</ecNumber>
    </submittedName>
</protein>
<sequence length="355" mass="40294">MRSLHKSLAACGVDSYIFWGRRHETISGHEQCFATRCGYLLHGAMARLDDRAGFHSKYDTARLLRLLDEIDPDVVHLHNVHGYYINIEMLFGWLASHRCQVRWTLHDCWAFTGHCPHFQYVGCNKWTKGCSRCPQRHGYPSSYLLDSSRRNWEDKRRVFTSVPAGRMTLITPSHWLEGLVRQSFLKKYPIEVRHNTVDRSIFKPTPSDFRERYDIGDRFMILGVSSPWTERKGLGDFVQLSEKLEIENYAIVLVGLSKGQLKSLPKDMIGLKHTDSAQELAGIYSTADVFFNPTVEDNYPTVNLEAEACGTPVITYDTGGCAETVGAVRSSTVLCAGADVATHIEAMREQCIVRL</sequence>
<keyword evidence="3" id="KW-1185">Reference proteome</keyword>
<keyword evidence="2" id="KW-0328">Glycosyltransferase</keyword>
<name>A0ABT7V713_9ACTN</name>
<dbReference type="EMBL" id="JAUDDZ010000001">
    <property type="protein sequence ID" value="MDM8274174.1"/>
    <property type="molecule type" value="Genomic_DNA"/>
</dbReference>
<comment type="caution">
    <text evidence="2">The sequence shown here is derived from an EMBL/GenBank/DDBJ whole genome shotgun (WGS) entry which is preliminary data.</text>
</comment>
<organism evidence="2 3">
    <name type="scientific">Enorma phocaeensis</name>
    <dbReference type="NCBI Taxonomy" id="1871019"/>
    <lineage>
        <taxon>Bacteria</taxon>
        <taxon>Bacillati</taxon>
        <taxon>Actinomycetota</taxon>
        <taxon>Coriobacteriia</taxon>
        <taxon>Coriobacteriales</taxon>
        <taxon>Coriobacteriaceae</taxon>
        <taxon>Enorma</taxon>
    </lineage>
</organism>
<evidence type="ECO:0000313" key="2">
    <source>
        <dbReference type="EMBL" id="MDM8274174.1"/>
    </source>
</evidence>
<gene>
    <name evidence="2" type="ORF">QUW28_01490</name>
</gene>